<dbReference type="Pfam" id="PF04186">
    <property type="entry name" value="FxsA"/>
    <property type="match status" value="1"/>
</dbReference>
<proteinExistence type="predicted"/>
<name>A0ABQ4G415_9ACTN</name>
<feature type="transmembrane region" description="Helical" evidence="2">
    <location>
        <begin position="77"/>
        <end position="102"/>
    </location>
</feature>
<protein>
    <recommendedName>
        <fullName evidence="5">FxsA family protein</fullName>
    </recommendedName>
</protein>
<dbReference type="NCBIfam" id="NF008528">
    <property type="entry name" value="PRK11463.1-2"/>
    <property type="match status" value="1"/>
</dbReference>
<dbReference type="PANTHER" id="PTHR35335">
    <property type="entry name" value="UPF0716 PROTEIN FXSA"/>
    <property type="match status" value="1"/>
</dbReference>
<dbReference type="Proteomes" id="UP000603904">
    <property type="component" value="Unassembled WGS sequence"/>
</dbReference>
<feature type="transmembrane region" description="Helical" evidence="2">
    <location>
        <begin position="5"/>
        <end position="22"/>
    </location>
</feature>
<keyword evidence="4" id="KW-1185">Reference proteome</keyword>
<evidence type="ECO:0000313" key="3">
    <source>
        <dbReference type="EMBL" id="GIH41832.1"/>
    </source>
</evidence>
<reference evidence="3 4" key="1">
    <citation type="submission" date="2021-01" db="EMBL/GenBank/DDBJ databases">
        <title>Whole genome shotgun sequence of Microbispora corallina NBRC 16416.</title>
        <authorList>
            <person name="Komaki H."/>
            <person name="Tamura T."/>
        </authorList>
    </citation>
    <scope>NUCLEOTIDE SEQUENCE [LARGE SCALE GENOMIC DNA]</scope>
    <source>
        <strain evidence="3 4">NBRC 16416</strain>
    </source>
</reference>
<sequence>MLRIGLFLAFLVVPVLEIWFLIQVGSVIGGWQTVALLIADSLFGAWLVRREGRRAWAALRSAIQSGRMPDRELADGAMIVAGGALLLTPGFLTDVFGFFLILPFTRPLARRWLSWFLGRRVRVLADSSPYAPLFGRGGFPRGSGRGSDGGSGGAFGGFGGTRAGDGASGDGRRGRVVTGEVVGDEADDPRPRDL</sequence>
<feature type="compositionally biased region" description="Gly residues" evidence="1">
    <location>
        <begin position="141"/>
        <end position="169"/>
    </location>
</feature>
<keyword evidence="2" id="KW-0472">Membrane</keyword>
<dbReference type="RefSeq" id="WP_239103873.1">
    <property type="nucleotide sequence ID" value="NZ_BAAAGP010000007.1"/>
</dbReference>
<evidence type="ECO:0000256" key="2">
    <source>
        <dbReference type="SAM" id="Phobius"/>
    </source>
</evidence>
<dbReference type="EMBL" id="BOOC01000026">
    <property type="protein sequence ID" value="GIH41832.1"/>
    <property type="molecule type" value="Genomic_DNA"/>
</dbReference>
<organism evidence="3 4">
    <name type="scientific">Microbispora corallina</name>
    <dbReference type="NCBI Taxonomy" id="83302"/>
    <lineage>
        <taxon>Bacteria</taxon>
        <taxon>Bacillati</taxon>
        <taxon>Actinomycetota</taxon>
        <taxon>Actinomycetes</taxon>
        <taxon>Streptosporangiales</taxon>
        <taxon>Streptosporangiaceae</taxon>
        <taxon>Microbispora</taxon>
    </lineage>
</organism>
<accession>A0ABQ4G415</accession>
<evidence type="ECO:0000256" key="1">
    <source>
        <dbReference type="SAM" id="MobiDB-lite"/>
    </source>
</evidence>
<evidence type="ECO:0008006" key="5">
    <source>
        <dbReference type="Google" id="ProtNLM"/>
    </source>
</evidence>
<gene>
    <name evidence="3" type="ORF">Mco01_48320</name>
</gene>
<dbReference type="PANTHER" id="PTHR35335:SF1">
    <property type="entry name" value="UPF0716 PROTEIN FXSA"/>
    <property type="match status" value="1"/>
</dbReference>
<feature type="region of interest" description="Disordered" evidence="1">
    <location>
        <begin position="141"/>
        <end position="194"/>
    </location>
</feature>
<keyword evidence="2" id="KW-0812">Transmembrane</keyword>
<comment type="caution">
    <text evidence="3">The sequence shown here is derived from an EMBL/GenBank/DDBJ whole genome shotgun (WGS) entry which is preliminary data.</text>
</comment>
<keyword evidence="2" id="KW-1133">Transmembrane helix</keyword>
<evidence type="ECO:0000313" key="4">
    <source>
        <dbReference type="Proteomes" id="UP000603904"/>
    </source>
</evidence>
<dbReference type="InterPro" id="IPR007313">
    <property type="entry name" value="FxsA"/>
</dbReference>